<dbReference type="InterPro" id="IPR023302">
    <property type="entry name" value="Pept_S9A_N"/>
</dbReference>
<feature type="domain" description="Peptidase S9A N-terminal" evidence="1">
    <location>
        <begin position="22"/>
        <end position="248"/>
    </location>
</feature>
<gene>
    <name evidence="2" type="primary">PREP</name>
    <name evidence="2" type="ORF">g.38642</name>
</gene>
<evidence type="ECO:0000259" key="1">
    <source>
        <dbReference type="Pfam" id="PF02897"/>
    </source>
</evidence>
<organism evidence="2">
    <name type="scientific">Zeugodacus cucurbitae</name>
    <name type="common">Melon fruit fly</name>
    <name type="synonym">Bactrocera cucurbitae</name>
    <dbReference type="NCBI Taxonomy" id="28588"/>
    <lineage>
        <taxon>Eukaryota</taxon>
        <taxon>Metazoa</taxon>
        <taxon>Ecdysozoa</taxon>
        <taxon>Arthropoda</taxon>
        <taxon>Hexapoda</taxon>
        <taxon>Insecta</taxon>
        <taxon>Pterygota</taxon>
        <taxon>Neoptera</taxon>
        <taxon>Endopterygota</taxon>
        <taxon>Diptera</taxon>
        <taxon>Brachycera</taxon>
        <taxon>Muscomorpha</taxon>
        <taxon>Tephritoidea</taxon>
        <taxon>Tephritidae</taxon>
        <taxon>Zeugodacus</taxon>
        <taxon>Zeugodacus</taxon>
    </lineage>
</organism>
<dbReference type="Gene3D" id="2.130.10.120">
    <property type="entry name" value="Prolyl oligopeptidase, N-terminal domain"/>
    <property type="match status" value="1"/>
</dbReference>
<reference evidence="2" key="2">
    <citation type="journal article" date="2015" name="Gigascience">
        <title>Reconstructing a comprehensive transcriptome assembly of a white-pupal translocated strain of the pest fruit fly Bactrocera cucurbitae.</title>
        <authorList>
            <person name="Sim S.B."/>
            <person name="Calla B."/>
            <person name="Hall B."/>
            <person name="DeRego T."/>
            <person name="Geib S.M."/>
        </authorList>
    </citation>
    <scope>NUCLEOTIDE SEQUENCE</scope>
</reference>
<accession>A0A0A1XGV8</accession>
<reference evidence="2" key="1">
    <citation type="submission" date="2014-11" db="EMBL/GenBank/DDBJ databases">
        <authorList>
            <person name="Geib S."/>
        </authorList>
    </citation>
    <scope>NUCLEOTIDE SEQUENCE</scope>
</reference>
<protein>
    <submittedName>
        <fullName evidence="2">Prolyl endopeptidase</fullName>
    </submittedName>
</protein>
<dbReference type="EMBL" id="GBXI01003663">
    <property type="protein sequence ID" value="JAD10629.1"/>
    <property type="molecule type" value="Transcribed_RNA"/>
</dbReference>
<dbReference type="Pfam" id="PF02897">
    <property type="entry name" value="Peptidase_S9_N"/>
    <property type="match status" value="1"/>
</dbReference>
<dbReference type="GO" id="GO:0070012">
    <property type="term" value="F:oligopeptidase activity"/>
    <property type="evidence" value="ECO:0007669"/>
    <property type="project" value="TreeGrafter"/>
</dbReference>
<dbReference type="SUPFAM" id="SSF50993">
    <property type="entry name" value="Peptidase/esterase 'gauge' domain"/>
    <property type="match status" value="1"/>
</dbReference>
<dbReference type="PANTHER" id="PTHR42881">
    <property type="entry name" value="PROLYL ENDOPEPTIDASE"/>
    <property type="match status" value="1"/>
</dbReference>
<name>A0A0A1XGV8_ZEUCU</name>
<proteinExistence type="predicted"/>
<dbReference type="AlphaFoldDB" id="A0A0A1XGV8"/>
<dbReference type="GO" id="GO:0004252">
    <property type="term" value="F:serine-type endopeptidase activity"/>
    <property type="evidence" value="ECO:0007669"/>
    <property type="project" value="InterPro"/>
</dbReference>
<dbReference type="PANTHER" id="PTHR42881:SF2">
    <property type="entry name" value="PROLYL ENDOPEPTIDASE"/>
    <property type="match status" value="1"/>
</dbReference>
<dbReference type="GO" id="GO:0005829">
    <property type="term" value="C:cytosol"/>
    <property type="evidence" value="ECO:0007669"/>
    <property type="project" value="TreeGrafter"/>
</dbReference>
<evidence type="ECO:0000313" key="2">
    <source>
        <dbReference type="EMBL" id="JAD10629.1"/>
    </source>
</evidence>
<sequence length="248" mass="29471">MVMILRFLRRGYSNLLSKMEYPVARKDFSYVDKFHGVEVSDVYRWLEDPNADETKIFIENQNKISRKFIEEGSDRDRIEKKLTRLWNYPKYSCPTKHGKYYYFYVNTGLQNQNVLFQQKQLVDEPKVFLDPNTWSEDGTVALSQKSFSEDGNYMAYGISENGSDWLKIKIRDVNTGEDLKETLEKVKFSEISWTIDNEGFFYAQYDQYADGAEVKQNENQKLYYHYVGKNQNEDVLIAEFPEEPSWRM</sequence>
<dbReference type="InterPro" id="IPR051167">
    <property type="entry name" value="Prolyl_oligopep/macrocyclase"/>
</dbReference>